<feature type="transmembrane region" description="Helical" evidence="1">
    <location>
        <begin position="6"/>
        <end position="31"/>
    </location>
</feature>
<dbReference type="PATRIC" id="fig|1028800.3.peg.664"/>
<dbReference type="RefSeq" id="WP_038584476.1">
    <property type="nucleotide sequence ID" value="NZ_HG938353.1"/>
</dbReference>
<evidence type="ECO:0000313" key="2">
    <source>
        <dbReference type="EMBL" id="CDN46845.1"/>
    </source>
</evidence>
<proteinExistence type="predicted"/>
<dbReference type="AlphaFoldDB" id="A0A068SP58"/>
<name>A0A068SP58_NEOGA</name>
<dbReference type="GeneID" id="24258418"/>
<evidence type="ECO:0000256" key="1">
    <source>
        <dbReference type="SAM" id="Phobius"/>
    </source>
</evidence>
<evidence type="ECO:0000313" key="3">
    <source>
        <dbReference type="Proteomes" id="UP000028181"/>
    </source>
</evidence>
<keyword evidence="3" id="KW-1185">Reference proteome</keyword>
<dbReference type="Proteomes" id="UP000028181">
    <property type="component" value="Chromosome I"/>
</dbReference>
<keyword evidence="1" id="KW-0472">Membrane</keyword>
<dbReference type="HOGENOM" id="CLU_2650725_0_0_5"/>
<organism evidence="2 3">
    <name type="scientific">Neorhizobium galegae bv. orientalis str. HAMBI 540</name>
    <dbReference type="NCBI Taxonomy" id="1028800"/>
    <lineage>
        <taxon>Bacteria</taxon>
        <taxon>Pseudomonadati</taxon>
        <taxon>Pseudomonadota</taxon>
        <taxon>Alphaproteobacteria</taxon>
        <taxon>Hyphomicrobiales</taxon>
        <taxon>Rhizobiaceae</taxon>
        <taxon>Rhizobium/Agrobacterium group</taxon>
        <taxon>Neorhizobium</taxon>
    </lineage>
</organism>
<keyword evidence="1" id="KW-1133">Transmembrane helix</keyword>
<dbReference type="KEGG" id="ngg:RG540_CH06550"/>
<dbReference type="EMBL" id="HG938353">
    <property type="protein sequence ID" value="CDN46845.1"/>
    <property type="molecule type" value="Genomic_DNA"/>
</dbReference>
<accession>A0A068SP58</accession>
<gene>
    <name evidence="2" type="ORF">RG540_CH06550</name>
</gene>
<keyword evidence="1" id="KW-0812">Transmembrane</keyword>
<sequence>MIMDYIMDWIVMPLLVLLMVIFVIGLPVAIYQEAVADKFELRKDQWTCSAQHTEFMPMAKGGLISVMVCDTWQRDR</sequence>
<reference evidence="3" key="1">
    <citation type="journal article" date="2014" name="BMC Genomics">
        <title>Genome sequencing of two Neorhizobium galegae strains reveals a noeT gene responsible for the unusual acetylation of the nodulation factors.</title>
        <authorList>
            <person name="Osterman J."/>
            <person name="Marsh J."/>
            <person name="Laine P.K."/>
            <person name="Zeng Z."/>
            <person name="Alatalo E."/>
            <person name="Sullivan J.T."/>
            <person name="Young J.P."/>
            <person name="Thomas-Oates J."/>
            <person name="Paulin L."/>
            <person name="Lindstrom K."/>
        </authorList>
    </citation>
    <scope>NUCLEOTIDE SEQUENCE [LARGE SCALE GENOMIC DNA]</scope>
    <source>
        <strain evidence="3">HAMBI 540</strain>
    </source>
</reference>
<protein>
    <submittedName>
        <fullName evidence="2">Uncharacterized protein</fullName>
    </submittedName>
</protein>